<dbReference type="PROSITE" id="PS51375">
    <property type="entry name" value="PPR"/>
    <property type="match status" value="1"/>
</dbReference>
<dbReference type="OrthoDB" id="1717827at2759"/>
<comment type="caution">
    <text evidence="4">The sequence shown here is derived from an EMBL/GenBank/DDBJ whole genome shotgun (WGS) entry which is preliminary data.</text>
</comment>
<reference evidence="5" key="1">
    <citation type="journal article" date="2023" name="Proc. Natl. Acad. Sci. U.S.A.">
        <title>Genomic and structural basis for evolution of tropane alkaloid biosynthesis.</title>
        <authorList>
            <person name="Wanga Y.-J."/>
            <person name="Taina T."/>
            <person name="Yua J.-Y."/>
            <person name="Lia J."/>
            <person name="Xua B."/>
            <person name="Chenc J."/>
            <person name="D'Auriad J.C."/>
            <person name="Huanga J.-P."/>
            <person name="Huanga S.-X."/>
        </authorList>
    </citation>
    <scope>NUCLEOTIDE SEQUENCE [LARGE SCALE GENOMIC DNA]</scope>
    <source>
        <strain evidence="5">cv. KIB-2019</strain>
    </source>
</reference>
<dbReference type="EMBL" id="JAJAGQ010000010">
    <property type="protein sequence ID" value="KAJ8551606.1"/>
    <property type="molecule type" value="Genomic_DNA"/>
</dbReference>
<proteinExistence type="inferred from homology"/>
<evidence type="ECO:0000256" key="2">
    <source>
        <dbReference type="ARBA" id="ARBA00022737"/>
    </source>
</evidence>
<evidence type="ECO:0000313" key="4">
    <source>
        <dbReference type="EMBL" id="KAJ8551606.1"/>
    </source>
</evidence>
<dbReference type="InterPro" id="IPR002885">
    <property type="entry name" value="PPR_rpt"/>
</dbReference>
<gene>
    <name evidence="4" type="ORF">K7X08_021621</name>
</gene>
<dbReference type="SUPFAM" id="SSF48452">
    <property type="entry name" value="TPR-like"/>
    <property type="match status" value="1"/>
</dbReference>
<evidence type="ECO:0000256" key="1">
    <source>
        <dbReference type="ARBA" id="ARBA00007626"/>
    </source>
</evidence>
<dbReference type="Gene3D" id="1.25.40.10">
    <property type="entry name" value="Tetratricopeptide repeat domain"/>
    <property type="match status" value="1"/>
</dbReference>
<sequence>MKAYDVMPDSYTYNVWMRALSSVNDISGVERVIDEMKRDGRVAEDWTTYSNLASIYADAGLTDKAAKALKKLEKKNACRNFTAYQFLITLYGRIGNLLEVPWRKLKSSRSGAKPNAKTWEIFMDYYLQNGDIKSAIDCVDKAVSIGRGDGGKWLSDM</sequence>
<dbReference type="PANTHER" id="PTHR45717">
    <property type="entry name" value="OS12G0527900 PROTEIN"/>
    <property type="match status" value="1"/>
</dbReference>
<dbReference type="NCBIfam" id="TIGR00756">
    <property type="entry name" value="PPR"/>
    <property type="match status" value="1"/>
</dbReference>
<dbReference type="Proteomes" id="UP001152561">
    <property type="component" value="Unassembled WGS sequence"/>
</dbReference>
<organism evidence="4 5">
    <name type="scientific">Anisodus acutangulus</name>
    <dbReference type="NCBI Taxonomy" id="402998"/>
    <lineage>
        <taxon>Eukaryota</taxon>
        <taxon>Viridiplantae</taxon>
        <taxon>Streptophyta</taxon>
        <taxon>Embryophyta</taxon>
        <taxon>Tracheophyta</taxon>
        <taxon>Spermatophyta</taxon>
        <taxon>Magnoliopsida</taxon>
        <taxon>eudicotyledons</taxon>
        <taxon>Gunneridae</taxon>
        <taxon>Pentapetalae</taxon>
        <taxon>asterids</taxon>
        <taxon>lamiids</taxon>
        <taxon>Solanales</taxon>
        <taxon>Solanaceae</taxon>
        <taxon>Solanoideae</taxon>
        <taxon>Hyoscyameae</taxon>
        <taxon>Anisodus</taxon>
    </lineage>
</organism>
<dbReference type="GO" id="GO:0005739">
    <property type="term" value="C:mitochondrion"/>
    <property type="evidence" value="ECO:0007669"/>
    <property type="project" value="TreeGrafter"/>
</dbReference>
<keyword evidence="2" id="KW-0677">Repeat</keyword>
<evidence type="ECO:0008006" key="6">
    <source>
        <dbReference type="Google" id="ProtNLM"/>
    </source>
</evidence>
<evidence type="ECO:0000313" key="5">
    <source>
        <dbReference type="Proteomes" id="UP001152561"/>
    </source>
</evidence>
<protein>
    <recommendedName>
        <fullName evidence="6">Pentatricopeptide repeat-containing protein</fullName>
    </recommendedName>
</protein>
<keyword evidence="5" id="KW-1185">Reference proteome</keyword>
<dbReference type="GO" id="GO:0003729">
    <property type="term" value="F:mRNA binding"/>
    <property type="evidence" value="ECO:0007669"/>
    <property type="project" value="UniProtKB-ARBA"/>
</dbReference>
<name>A0A9Q1RE12_9SOLA</name>
<accession>A0A9Q1RE12</accession>
<dbReference type="InterPro" id="IPR011990">
    <property type="entry name" value="TPR-like_helical_dom_sf"/>
</dbReference>
<evidence type="ECO:0000256" key="3">
    <source>
        <dbReference type="PROSITE-ProRule" id="PRU00708"/>
    </source>
</evidence>
<dbReference type="Pfam" id="PF01535">
    <property type="entry name" value="PPR"/>
    <property type="match status" value="2"/>
</dbReference>
<comment type="similarity">
    <text evidence="1">Belongs to the PPR family. P subfamily.</text>
</comment>
<feature type="repeat" description="PPR" evidence="3">
    <location>
        <begin position="9"/>
        <end position="43"/>
    </location>
</feature>
<dbReference type="PANTHER" id="PTHR45717:SF14">
    <property type="entry name" value="LARGE RIBOSOMAL SUBUNIT PROTEIN ML101 (RPPR4)"/>
    <property type="match status" value="1"/>
</dbReference>
<dbReference type="AlphaFoldDB" id="A0A9Q1RE12"/>